<sequence>MEGVAWATHKYIMHGILWNWHKSHHTPYAGAFEKNDLFGLVFSVPAAASIMIGIEFAALRFLLWVGIGITAYGIFYVLFHDILVHQRIKHGLRPENKYLRRMIRAHKVHHKCTTKEGAEAFGFLYAPPKYEASTYKAKDVKQSDSISNQESKHVPQ</sequence>
<evidence type="ECO:0000313" key="8">
    <source>
        <dbReference type="Proteomes" id="UP001232063"/>
    </source>
</evidence>
<organism evidence="7 8">
    <name type="scientific">Xanthocytophaga agilis</name>
    <dbReference type="NCBI Taxonomy" id="3048010"/>
    <lineage>
        <taxon>Bacteria</taxon>
        <taxon>Pseudomonadati</taxon>
        <taxon>Bacteroidota</taxon>
        <taxon>Cytophagia</taxon>
        <taxon>Cytophagales</taxon>
        <taxon>Rhodocytophagaceae</taxon>
        <taxon>Xanthocytophaga</taxon>
    </lineage>
</organism>
<evidence type="ECO:0000256" key="5">
    <source>
        <dbReference type="SAM" id="Phobius"/>
    </source>
</evidence>
<comment type="caution">
    <text evidence="7">The sequence shown here is derived from an EMBL/GenBank/DDBJ whole genome shotgun (WGS) entry which is preliminary data.</text>
</comment>
<keyword evidence="8" id="KW-1185">Reference proteome</keyword>
<comment type="similarity">
    <text evidence="1">Belongs to the sterol desaturase family.</text>
</comment>
<dbReference type="InterPro" id="IPR006694">
    <property type="entry name" value="Fatty_acid_hydroxylase"/>
</dbReference>
<name>A0AAE3R2B4_9BACT</name>
<dbReference type="PANTHER" id="PTHR31899:SF9">
    <property type="entry name" value="BETA-CAROTENE 3-HYDROXYLASE 1, CHLOROPLASTIC"/>
    <property type="match status" value="1"/>
</dbReference>
<dbReference type="AlphaFoldDB" id="A0AAE3R2B4"/>
<dbReference type="InterPro" id="IPR045019">
    <property type="entry name" value="BETA-OHASE-like"/>
</dbReference>
<keyword evidence="5" id="KW-0812">Transmembrane</keyword>
<evidence type="ECO:0000256" key="3">
    <source>
        <dbReference type="ARBA" id="ARBA00023002"/>
    </source>
</evidence>
<dbReference type="Pfam" id="PF04116">
    <property type="entry name" value="FA_hydroxylase"/>
    <property type="match status" value="1"/>
</dbReference>
<evidence type="ECO:0000256" key="2">
    <source>
        <dbReference type="ARBA" id="ARBA00022746"/>
    </source>
</evidence>
<protein>
    <submittedName>
        <fullName evidence="7">Sterol desaturase family protein</fullName>
    </submittedName>
</protein>
<keyword evidence="5" id="KW-0472">Membrane</keyword>
<dbReference type="GO" id="GO:0016119">
    <property type="term" value="P:carotene metabolic process"/>
    <property type="evidence" value="ECO:0007669"/>
    <property type="project" value="TreeGrafter"/>
</dbReference>
<keyword evidence="5" id="KW-1133">Transmembrane helix</keyword>
<keyword evidence="3" id="KW-0560">Oxidoreductase</keyword>
<dbReference type="PANTHER" id="PTHR31899">
    <property type="entry name" value="BETA-CAROTENE 3-HYDROXYLASE 1, CHLOROPLASTIC"/>
    <property type="match status" value="1"/>
</dbReference>
<feature type="transmembrane region" description="Helical" evidence="5">
    <location>
        <begin position="37"/>
        <end position="54"/>
    </location>
</feature>
<reference evidence="7" key="1">
    <citation type="submission" date="2023-05" db="EMBL/GenBank/DDBJ databases">
        <authorList>
            <person name="Zhang X."/>
        </authorList>
    </citation>
    <scope>NUCLEOTIDE SEQUENCE</scope>
    <source>
        <strain evidence="7">BD1B2-1</strain>
    </source>
</reference>
<dbReference type="Proteomes" id="UP001232063">
    <property type="component" value="Unassembled WGS sequence"/>
</dbReference>
<proteinExistence type="inferred from homology"/>
<feature type="domain" description="Fatty acid hydroxylase" evidence="6">
    <location>
        <begin position="4"/>
        <end position="122"/>
    </location>
</feature>
<dbReference type="EMBL" id="JASJOU010000005">
    <property type="protein sequence ID" value="MDJ1502386.1"/>
    <property type="molecule type" value="Genomic_DNA"/>
</dbReference>
<keyword evidence="2" id="KW-0125">Carotenoid biosynthesis</keyword>
<evidence type="ECO:0000256" key="1">
    <source>
        <dbReference type="ARBA" id="ARBA00009324"/>
    </source>
</evidence>
<dbReference type="GO" id="GO:0016123">
    <property type="term" value="P:xanthophyll biosynthetic process"/>
    <property type="evidence" value="ECO:0007669"/>
    <property type="project" value="TreeGrafter"/>
</dbReference>
<dbReference type="GO" id="GO:0005506">
    <property type="term" value="F:iron ion binding"/>
    <property type="evidence" value="ECO:0007669"/>
    <property type="project" value="InterPro"/>
</dbReference>
<dbReference type="GO" id="GO:0010291">
    <property type="term" value="F:beta-carotene 3-hydroxylase activity"/>
    <property type="evidence" value="ECO:0007669"/>
    <property type="project" value="TreeGrafter"/>
</dbReference>
<feature type="region of interest" description="Disordered" evidence="4">
    <location>
        <begin position="136"/>
        <end position="156"/>
    </location>
</feature>
<evidence type="ECO:0000259" key="6">
    <source>
        <dbReference type="Pfam" id="PF04116"/>
    </source>
</evidence>
<accession>A0AAE3R2B4</accession>
<gene>
    <name evidence="7" type="ORF">QNI22_17095</name>
</gene>
<evidence type="ECO:0000313" key="7">
    <source>
        <dbReference type="EMBL" id="MDJ1502386.1"/>
    </source>
</evidence>
<evidence type="ECO:0000256" key="4">
    <source>
        <dbReference type="SAM" id="MobiDB-lite"/>
    </source>
</evidence>
<feature type="transmembrane region" description="Helical" evidence="5">
    <location>
        <begin position="61"/>
        <end position="79"/>
    </location>
</feature>